<proteinExistence type="predicted"/>
<keyword evidence="1 2" id="KW-0129">CBS domain</keyword>
<evidence type="ECO:0000313" key="4">
    <source>
        <dbReference type="EMBL" id="KAA0258942.1"/>
    </source>
</evidence>
<protein>
    <submittedName>
        <fullName evidence="4">CBS domain-containing protein</fullName>
    </submittedName>
</protein>
<dbReference type="InterPro" id="IPR000644">
    <property type="entry name" value="CBS_dom"/>
</dbReference>
<dbReference type="RefSeq" id="WP_149265702.1">
    <property type="nucleotide sequence ID" value="NZ_VFJB01000003.1"/>
</dbReference>
<dbReference type="CDD" id="cd02205">
    <property type="entry name" value="CBS_pair_SF"/>
    <property type="match status" value="1"/>
</dbReference>
<dbReference type="AlphaFoldDB" id="A0A5A8F8S5"/>
<dbReference type="InterPro" id="IPR046342">
    <property type="entry name" value="CBS_dom_sf"/>
</dbReference>
<comment type="caution">
    <text evidence="4">The sequence shown here is derived from an EMBL/GenBank/DDBJ whole genome shotgun (WGS) entry which is preliminary data.</text>
</comment>
<dbReference type="PANTHER" id="PTHR43080">
    <property type="entry name" value="CBS DOMAIN-CONTAINING PROTEIN CBSX3, MITOCHONDRIAL"/>
    <property type="match status" value="1"/>
</dbReference>
<feature type="domain" description="CBS" evidence="3">
    <location>
        <begin position="7"/>
        <end position="68"/>
    </location>
</feature>
<keyword evidence="5" id="KW-1185">Reference proteome</keyword>
<dbReference type="SUPFAM" id="SSF54631">
    <property type="entry name" value="CBS-domain pair"/>
    <property type="match status" value="1"/>
</dbReference>
<accession>A0A5A8F8S5</accession>
<gene>
    <name evidence="4" type="ORF">FHQ18_03060</name>
</gene>
<dbReference type="Proteomes" id="UP000322876">
    <property type="component" value="Unassembled WGS sequence"/>
</dbReference>
<evidence type="ECO:0000256" key="1">
    <source>
        <dbReference type="ARBA" id="ARBA00023122"/>
    </source>
</evidence>
<sequence length="156" mass="18085">MYAKQIMYTPKFVVKPNDKLHIVVEKWKNKPCDVPVVDNEGVVVGLITAKQIIRKILPQYLLNGNIDNVMGFSDLPNFSEKICECFKKEVKDVMKSDYNWAYEDESTLSIALKLINDKKCVRTIVVIDRNKKLKGLIDVWSVVKRMLKEGNCTFEW</sequence>
<reference evidence="4 5" key="1">
    <citation type="submission" date="2019-06" db="EMBL/GenBank/DDBJ databases">
        <title>Genomic insights into carbon and energy metabolism of Deferribacter autotrophicus revealed new metabolic traits in the phylum Deferribacteres.</title>
        <authorList>
            <person name="Slobodkin A.I."/>
            <person name="Slobodkina G.B."/>
            <person name="Allioux M."/>
            <person name="Alain K."/>
            <person name="Jebbar M."/>
            <person name="Shadrin V."/>
            <person name="Kublanov I.V."/>
            <person name="Toshchakov S.V."/>
            <person name="Bonch-Osmolovskaya E.A."/>
        </authorList>
    </citation>
    <scope>NUCLEOTIDE SEQUENCE [LARGE SCALE GENOMIC DNA]</scope>
    <source>
        <strain evidence="4 5">SL50</strain>
    </source>
</reference>
<evidence type="ECO:0000256" key="2">
    <source>
        <dbReference type="PROSITE-ProRule" id="PRU00703"/>
    </source>
</evidence>
<dbReference type="PANTHER" id="PTHR43080:SF2">
    <property type="entry name" value="CBS DOMAIN-CONTAINING PROTEIN"/>
    <property type="match status" value="1"/>
</dbReference>
<name>A0A5A8F8S5_9BACT</name>
<dbReference type="PROSITE" id="PS51371">
    <property type="entry name" value="CBS"/>
    <property type="match status" value="2"/>
</dbReference>
<organism evidence="4 5">
    <name type="scientific">Deferribacter autotrophicus</name>
    <dbReference type="NCBI Taxonomy" id="500465"/>
    <lineage>
        <taxon>Bacteria</taxon>
        <taxon>Pseudomonadati</taxon>
        <taxon>Deferribacterota</taxon>
        <taxon>Deferribacteres</taxon>
        <taxon>Deferribacterales</taxon>
        <taxon>Deferribacteraceae</taxon>
        <taxon>Deferribacter</taxon>
    </lineage>
</organism>
<dbReference type="Pfam" id="PF00571">
    <property type="entry name" value="CBS"/>
    <property type="match status" value="2"/>
</dbReference>
<dbReference type="Gene3D" id="3.10.580.10">
    <property type="entry name" value="CBS-domain"/>
    <property type="match status" value="2"/>
</dbReference>
<evidence type="ECO:0000259" key="3">
    <source>
        <dbReference type="PROSITE" id="PS51371"/>
    </source>
</evidence>
<feature type="domain" description="CBS" evidence="3">
    <location>
        <begin position="94"/>
        <end position="154"/>
    </location>
</feature>
<evidence type="ECO:0000313" key="5">
    <source>
        <dbReference type="Proteomes" id="UP000322876"/>
    </source>
</evidence>
<dbReference type="EMBL" id="VFJB01000003">
    <property type="protein sequence ID" value="KAA0258942.1"/>
    <property type="molecule type" value="Genomic_DNA"/>
</dbReference>
<dbReference type="OrthoDB" id="9802114at2"/>
<dbReference type="InterPro" id="IPR051257">
    <property type="entry name" value="Diverse_CBS-Domain"/>
</dbReference>